<keyword evidence="3" id="KW-1185">Reference proteome</keyword>
<keyword evidence="1" id="KW-0472">Membrane</keyword>
<evidence type="ECO:0000256" key="1">
    <source>
        <dbReference type="SAM" id="Phobius"/>
    </source>
</evidence>
<organism evidence="2 3">
    <name type="scientific">Armillaria solidipes</name>
    <dbReference type="NCBI Taxonomy" id="1076256"/>
    <lineage>
        <taxon>Eukaryota</taxon>
        <taxon>Fungi</taxon>
        <taxon>Dikarya</taxon>
        <taxon>Basidiomycota</taxon>
        <taxon>Agaricomycotina</taxon>
        <taxon>Agaricomycetes</taxon>
        <taxon>Agaricomycetidae</taxon>
        <taxon>Agaricales</taxon>
        <taxon>Marasmiineae</taxon>
        <taxon>Physalacriaceae</taxon>
        <taxon>Armillaria</taxon>
    </lineage>
</organism>
<protein>
    <submittedName>
        <fullName evidence="2">Uncharacterized protein</fullName>
    </submittedName>
</protein>
<dbReference type="AlphaFoldDB" id="A0A2H3AM36"/>
<accession>A0A2H3AM36</accession>
<name>A0A2H3AM36_9AGAR</name>
<gene>
    <name evidence="2" type="ORF">ARMSODRAFT_768489</name>
</gene>
<proteinExistence type="predicted"/>
<reference evidence="3" key="1">
    <citation type="journal article" date="2017" name="Nat. Ecol. Evol.">
        <title>Genome expansion and lineage-specific genetic innovations in the forest pathogenic fungi Armillaria.</title>
        <authorList>
            <person name="Sipos G."/>
            <person name="Prasanna A.N."/>
            <person name="Walter M.C."/>
            <person name="O'Connor E."/>
            <person name="Balint B."/>
            <person name="Krizsan K."/>
            <person name="Kiss B."/>
            <person name="Hess J."/>
            <person name="Varga T."/>
            <person name="Slot J."/>
            <person name="Riley R."/>
            <person name="Boka B."/>
            <person name="Rigling D."/>
            <person name="Barry K."/>
            <person name="Lee J."/>
            <person name="Mihaltcheva S."/>
            <person name="LaButti K."/>
            <person name="Lipzen A."/>
            <person name="Waldron R."/>
            <person name="Moloney N.M."/>
            <person name="Sperisen C."/>
            <person name="Kredics L."/>
            <person name="Vagvoelgyi C."/>
            <person name="Patrignani A."/>
            <person name="Fitzpatrick D."/>
            <person name="Nagy I."/>
            <person name="Doyle S."/>
            <person name="Anderson J.B."/>
            <person name="Grigoriev I.V."/>
            <person name="Gueldener U."/>
            <person name="Muensterkoetter M."/>
            <person name="Nagy L.G."/>
        </authorList>
    </citation>
    <scope>NUCLEOTIDE SEQUENCE [LARGE SCALE GENOMIC DNA]</scope>
    <source>
        <strain evidence="3">28-4</strain>
    </source>
</reference>
<dbReference type="Proteomes" id="UP000218334">
    <property type="component" value="Unassembled WGS sequence"/>
</dbReference>
<keyword evidence="1" id="KW-0812">Transmembrane</keyword>
<evidence type="ECO:0000313" key="2">
    <source>
        <dbReference type="EMBL" id="PBK59921.1"/>
    </source>
</evidence>
<evidence type="ECO:0000313" key="3">
    <source>
        <dbReference type="Proteomes" id="UP000218334"/>
    </source>
</evidence>
<keyword evidence="1" id="KW-1133">Transmembrane helix</keyword>
<dbReference type="EMBL" id="KZ293495">
    <property type="protein sequence ID" value="PBK59921.1"/>
    <property type="molecule type" value="Genomic_DNA"/>
</dbReference>
<sequence length="144" mass="16202">MKPPLMVMVSLSLFPFLTYLCRLCALVPIFNETTRETVQLLALPLTLGTVFKWFLLYIVRYGLSYLGSNMDCPFAHKGMACTKRDTKLRDDDPEGAGSWAPWMATGIFTMFRNNVWQNHAASCIGDIPRPRGHLSRDSGVVLSL</sequence>
<feature type="transmembrane region" description="Helical" evidence="1">
    <location>
        <begin position="41"/>
        <end position="59"/>
    </location>
</feature>